<sequence>MKLKLKQLSAIERVTNQMLRDAPYHTRSNVIFKVQPLNDGFFVSAFNCPFQSHWTDANFHVVAFVGPRGGVTRYKVLSKK</sequence>
<organism evidence="1 2">
    <name type="scientific">Pseudomonas phage pf16</name>
    <dbReference type="NCBI Taxonomy" id="1815630"/>
    <lineage>
        <taxon>Viruses</taxon>
        <taxon>Duplodnaviria</taxon>
        <taxon>Heunggongvirae</taxon>
        <taxon>Uroviricota</taxon>
        <taxon>Caudoviricetes</taxon>
        <taxon>Chakrabartyvirus</taxon>
        <taxon>Chakrabartyvirus pf16</taxon>
    </lineage>
</organism>
<gene>
    <name evidence="1" type="ORF">pf16_02</name>
</gene>
<proteinExistence type="predicted"/>
<reference evidence="1 2" key="1">
    <citation type="submission" date="2016-03" db="EMBL/GenBank/DDBJ databases">
        <title>Characterisation of pf16 and phiPMW: Two novel phages infecting Pseudomonas putida PpG1.</title>
        <authorList>
            <person name="Magill D.J."/>
            <person name="Krylov V.N."/>
            <person name="Shaburova O.V."/>
            <person name="Allen C.C.R."/>
            <person name="McGrath J.W."/>
            <person name="Quinn J.P."/>
            <person name="Kulakov L.A."/>
        </authorList>
    </citation>
    <scope>NUCLEOTIDE SEQUENCE [LARGE SCALE GENOMIC DNA]</scope>
</reference>
<evidence type="ECO:0000313" key="2">
    <source>
        <dbReference type="Proteomes" id="UP000225821"/>
    </source>
</evidence>
<accession>A0A1S5R3P4</accession>
<dbReference type="Proteomes" id="UP000225821">
    <property type="component" value="Segment"/>
</dbReference>
<evidence type="ECO:0000313" key="1">
    <source>
        <dbReference type="EMBL" id="AND74925.1"/>
    </source>
</evidence>
<name>A0A1S5R3P4_9CAUD</name>
<dbReference type="EMBL" id="KU873925">
    <property type="protein sequence ID" value="AND74925.1"/>
    <property type="molecule type" value="Genomic_DNA"/>
</dbReference>
<protein>
    <submittedName>
        <fullName evidence="1">Uncharacterized protein</fullName>
    </submittedName>
</protein>
<keyword evidence="2" id="KW-1185">Reference proteome</keyword>